<feature type="compositionally biased region" description="Basic and acidic residues" evidence="1">
    <location>
        <begin position="454"/>
        <end position="466"/>
    </location>
</feature>
<dbReference type="Pfam" id="PF00169">
    <property type="entry name" value="PH"/>
    <property type="match status" value="1"/>
</dbReference>
<gene>
    <name evidence="4" type="ORF">PPAR1163_LOCUS23779</name>
</gene>
<evidence type="ECO:0000256" key="1">
    <source>
        <dbReference type="SAM" id="MobiDB-lite"/>
    </source>
</evidence>
<feature type="compositionally biased region" description="Low complexity" evidence="1">
    <location>
        <begin position="1045"/>
        <end position="1060"/>
    </location>
</feature>
<feature type="region of interest" description="Disordered" evidence="1">
    <location>
        <begin position="140"/>
        <end position="171"/>
    </location>
</feature>
<dbReference type="AlphaFoldDB" id="A0A7S1UEP2"/>
<feature type="region of interest" description="Disordered" evidence="1">
    <location>
        <begin position="1036"/>
        <end position="1062"/>
    </location>
</feature>
<dbReference type="InterPro" id="IPR001936">
    <property type="entry name" value="RasGAP_dom"/>
</dbReference>
<feature type="compositionally biased region" description="Low complexity" evidence="1">
    <location>
        <begin position="668"/>
        <end position="716"/>
    </location>
</feature>
<feature type="compositionally biased region" description="Polar residues" evidence="1">
    <location>
        <begin position="754"/>
        <end position="764"/>
    </location>
</feature>
<feature type="region of interest" description="Disordered" evidence="1">
    <location>
        <begin position="379"/>
        <end position="592"/>
    </location>
</feature>
<name>A0A7S1UEP2_9STRA</name>
<evidence type="ECO:0000259" key="2">
    <source>
        <dbReference type="PROSITE" id="PS50003"/>
    </source>
</evidence>
<dbReference type="Gene3D" id="2.30.29.30">
    <property type="entry name" value="Pleckstrin-homology domain (PH domain)/Phosphotyrosine-binding domain (PTB)"/>
    <property type="match status" value="1"/>
</dbReference>
<feature type="domain" description="Ras-GAP" evidence="3">
    <location>
        <begin position="849"/>
        <end position="896"/>
    </location>
</feature>
<evidence type="ECO:0000313" key="4">
    <source>
        <dbReference type="EMBL" id="CAD9265363.1"/>
    </source>
</evidence>
<feature type="domain" description="PH" evidence="2">
    <location>
        <begin position="20"/>
        <end position="134"/>
    </location>
</feature>
<evidence type="ECO:0008006" key="5">
    <source>
        <dbReference type="Google" id="ProtNLM"/>
    </source>
</evidence>
<feature type="region of interest" description="Disordered" evidence="1">
    <location>
        <begin position="662"/>
        <end position="722"/>
    </location>
</feature>
<dbReference type="EMBL" id="HBGJ01037637">
    <property type="protein sequence ID" value="CAD9265363.1"/>
    <property type="molecule type" value="Transcribed_RNA"/>
</dbReference>
<protein>
    <recommendedName>
        <fullName evidence="5">PH domain-containing protein</fullName>
    </recommendedName>
</protein>
<sequence length="1160" mass="124162">MSASAPTPPGPGRRNSLLDQVIFSGFLHKKSLRGGKNLASTLHPRFFVLTKSRIVYFHEEVQISNGFMAPDKDDKGEDAKSKEIPLGDIEGVMRGEDEEASTLVLETEHHTMLLKAKSAEDAAFWADRIESAARAARVRVRRSSEMSDRTRGSVSEPNAAEEPRSSESVLTGLSPGECDRYIGSWSRFMALFGSAEDAVSGIRLLSSHLVAGKEKKEFYSAFGMLLALLCYCDRTSKRRLGGGSVSDFNPHELTQLVLREVLEEEFAVGVGGERRLRRRGSEMQSKPPLRGESPAAILCGAYLRRYAHFSGLLGDVVAPCTDLVRGLAPRTPARGRRDSTGRTLTHGFERARKFFVGTPIDTSVQDHHSFKMRTDGKVIQPTGRSMGLTGLLSPRRSNGTSSLLSMISPANANRRASRDEDESTPRSAIFRALKAQHRGPSAPSPRRAFFGLHMDPDAASGRERSSTIDAGIATPLRRRKGDAAGGRDKAASVDAGIGTPPRRRRRSSRNSFSSTADLKGKGDDGGDTFFGGRQQRSSDVSDGYNLHPGNRRPFGRQSSQEGADPGGAGGDQEDSFHLGEPPGRPLSGGRDAQGETLFEERMTRLRHASRSIEAQACYLVLGTLDRCFGSRTAPNEDVPDRVRDVFMLLREVECCCMQVSPGAGRLGSPPSSTQSSAQPPSASSAEPASETSESPPFAKDAVGGSERSGAAAADGAGADEDVADDDDVASLASARAIESLVRGDSEDACDSPANAPTTPMTASPGSPALTVDTSSIGSGASTPELQPKHRFSDPKPTSVSSALGTHIEKLSITTDVSPTEVCAKSSVTHRDRKELREEEDVAQRCYNGIGLLIFLRWICPAIISPCEWGVYSPAKAIFEEVKIESLLAGCIGVVTQYLASGFDNPISVMSPTAGDETFVDAFTRAKADLCEFAESVDREACDDAIACFNAMAADPKSFEDARAMREDAVREELVKITRFVQKVVNEATKAPFDEDRLDQFRSPGVGAATNGAGALASSFEARPPAHGRSLSQVPRLQGVGHSRSRSAAALPRALPPGSARGNPTVMGLVPHVRDWLDSTIWRIKNTPEEWYMDTAGEPDGRLSTSPRDSGSIQAAVAALAFGGSGGDSDRVPSPWSSLPGPAEDYAFPGRRPPEPAADDA</sequence>
<dbReference type="SMART" id="SM00233">
    <property type="entry name" value="PH"/>
    <property type="match status" value="1"/>
</dbReference>
<dbReference type="PROSITE" id="PS50018">
    <property type="entry name" value="RAS_GTPASE_ACTIV_2"/>
    <property type="match status" value="1"/>
</dbReference>
<dbReference type="InterPro" id="IPR011993">
    <property type="entry name" value="PH-like_dom_sf"/>
</dbReference>
<feature type="compositionally biased region" description="Basic and acidic residues" evidence="1">
    <location>
        <begin position="142"/>
        <end position="151"/>
    </location>
</feature>
<feature type="compositionally biased region" description="Basic and acidic residues" evidence="1">
    <location>
        <begin position="481"/>
        <end position="491"/>
    </location>
</feature>
<feature type="compositionally biased region" description="Polar residues" evidence="1">
    <location>
        <begin position="395"/>
        <end position="411"/>
    </location>
</feature>
<dbReference type="PROSITE" id="PS50003">
    <property type="entry name" value="PH_DOMAIN"/>
    <property type="match status" value="1"/>
</dbReference>
<feature type="compositionally biased region" description="Polar residues" evidence="1">
    <location>
        <begin position="771"/>
        <end position="784"/>
    </location>
</feature>
<feature type="region of interest" description="Disordered" evidence="1">
    <location>
        <begin position="1121"/>
        <end position="1160"/>
    </location>
</feature>
<dbReference type="CDD" id="cd00821">
    <property type="entry name" value="PH"/>
    <property type="match status" value="1"/>
</dbReference>
<dbReference type="SUPFAM" id="SSF50729">
    <property type="entry name" value="PH domain-like"/>
    <property type="match status" value="1"/>
</dbReference>
<feature type="region of interest" description="Disordered" evidence="1">
    <location>
        <begin position="1091"/>
        <end position="1110"/>
    </location>
</feature>
<organism evidence="4">
    <name type="scientific">Phaeomonas parva</name>
    <dbReference type="NCBI Taxonomy" id="124430"/>
    <lineage>
        <taxon>Eukaryota</taxon>
        <taxon>Sar</taxon>
        <taxon>Stramenopiles</taxon>
        <taxon>Ochrophyta</taxon>
        <taxon>Pinguiophyceae</taxon>
        <taxon>Pinguiochrysidales</taxon>
        <taxon>Pinguiochrysidaceae</taxon>
        <taxon>Phaeomonas</taxon>
    </lineage>
</organism>
<accession>A0A7S1UEP2</accession>
<feature type="region of interest" description="Disordered" evidence="1">
    <location>
        <begin position="740"/>
        <end position="798"/>
    </location>
</feature>
<dbReference type="InterPro" id="IPR001849">
    <property type="entry name" value="PH_domain"/>
</dbReference>
<proteinExistence type="predicted"/>
<evidence type="ECO:0000259" key="3">
    <source>
        <dbReference type="PROSITE" id="PS50018"/>
    </source>
</evidence>
<reference evidence="4" key="1">
    <citation type="submission" date="2021-01" db="EMBL/GenBank/DDBJ databases">
        <authorList>
            <person name="Corre E."/>
            <person name="Pelletier E."/>
            <person name="Niang G."/>
            <person name="Scheremetjew M."/>
            <person name="Finn R."/>
            <person name="Kale V."/>
            <person name="Holt S."/>
            <person name="Cochrane G."/>
            <person name="Meng A."/>
            <person name="Brown T."/>
            <person name="Cohen L."/>
        </authorList>
    </citation>
    <scope>NUCLEOTIDE SEQUENCE</scope>
    <source>
        <strain evidence="4">CCMP2877</strain>
    </source>
</reference>